<dbReference type="Pfam" id="PF01145">
    <property type="entry name" value="Band_7"/>
    <property type="match status" value="1"/>
</dbReference>
<sequence>MEYITLFLLVFVVLFIFSGFVTVRQGTVAVITMFGKYRRIMLPGLNFKIPFLEAVFKRISIQNRSVELDFQAVTSDQANVNFKAMLVYAVLNQQEETIKNVAFKFMDERSFMQALIRTIEGSIRSFVATKKQAEILSLRTEIVHHVKDQLDNTLEDWGYHLMDLQLNDITFDDAIMRSMAQVVASNNLRAAAENEGQALLITKTKAAEAEGNAIKIAAEAEKIAAQLRGQGVALFREEVAKGMASAAKEMQEAELDASFILFSMWTESVKNFAEQGKGNVIFLDGSTEGMEKTMKQLMAISKQSTIINPPSGR</sequence>
<dbReference type="AlphaFoldDB" id="A0AAE3UGM1"/>
<evidence type="ECO:0000256" key="1">
    <source>
        <dbReference type="ARBA" id="ARBA00004167"/>
    </source>
</evidence>
<evidence type="ECO:0000259" key="2">
    <source>
        <dbReference type="SMART" id="SM00244"/>
    </source>
</evidence>
<comment type="caution">
    <text evidence="3">The sequence shown here is derived from an EMBL/GenBank/DDBJ whole genome shotgun (WGS) entry which is preliminary data.</text>
</comment>
<dbReference type="RefSeq" id="WP_314515896.1">
    <property type="nucleotide sequence ID" value="NZ_JASJOU010000012.1"/>
</dbReference>
<keyword evidence="4" id="KW-1185">Reference proteome</keyword>
<dbReference type="Proteomes" id="UP001232063">
    <property type="component" value="Unassembled WGS sequence"/>
</dbReference>
<dbReference type="SMART" id="SM00244">
    <property type="entry name" value="PHB"/>
    <property type="match status" value="1"/>
</dbReference>
<dbReference type="GO" id="GO:0016020">
    <property type="term" value="C:membrane"/>
    <property type="evidence" value="ECO:0007669"/>
    <property type="project" value="UniProtKB-SubCell"/>
</dbReference>
<gene>
    <name evidence="3" type="ORF">QNI22_27940</name>
</gene>
<feature type="domain" description="Band 7" evidence="2">
    <location>
        <begin position="18"/>
        <end position="183"/>
    </location>
</feature>
<dbReference type="InterPro" id="IPR036013">
    <property type="entry name" value="Band_7/SPFH_dom_sf"/>
</dbReference>
<dbReference type="PANTHER" id="PTHR43327">
    <property type="entry name" value="STOMATIN-LIKE PROTEIN 2, MITOCHONDRIAL"/>
    <property type="match status" value="1"/>
</dbReference>
<dbReference type="PANTHER" id="PTHR43327:SF10">
    <property type="entry name" value="STOMATIN-LIKE PROTEIN 2, MITOCHONDRIAL"/>
    <property type="match status" value="1"/>
</dbReference>
<organism evidence="3 4">
    <name type="scientific">Xanthocytophaga agilis</name>
    <dbReference type="NCBI Taxonomy" id="3048010"/>
    <lineage>
        <taxon>Bacteria</taxon>
        <taxon>Pseudomonadati</taxon>
        <taxon>Bacteroidota</taxon>
        <taxon>Cytophagia</taxon>
        <taxon>Cytophagales</taxon>
        <taxon>Rhodocytophagaceae</taxon>
        <taxon>Xanthocytophaga</taxon>
    </lineage>
</organism>
<dbReference type="InterPro" id="IPR001107">
    <property type="entry name" value="Band_7"/>
</dbReference>
<protein>
    <submittedName>
        <fullName evidence="3">SPFH domain-containing protein</fullName>
    </submittedName>
</protein>
<accession>A0AAE3UGM1</accession>
<dbReference type="SUPFAM" id="SSF117892">
    <property type="entry name" value="Band 7/SPFH domain"/>
    <property type="match status" value="1"/>
</dbReference>
<reference evidence="3" key="1">
    <citation type="submission" date="2023-05" db="EMBL/GenBank/DDBJ databases">
        <authorList>
            <person name="Zhang X."/>
        </authorList>
    </citation>
    <scope>NUCLEOTIDE SEQUENCE</scope>
    <source>
        <strain evidence="3">BD1B2-1</strain>
    </source>
</reference>
<evidence type="ECO:0000313" key="4">
    <source>
        <dbReference type="Proteomes" id="UP001232063"/>
    </source>
</evidence>
<name>A0AAE3UGM1_9BACT</name>
<evidence type="ECO:0000313" key="3">
    <source>
        <dbReference type="EMBL" id="MDJ1504525.1"/>
    </source>
</evidence>
<comment type="subcellular location">
    <subcellularLocation>
        <location evidence="1">Membrane</location>
        <topology evidence="1">Single-pass membrane protein</topology>
    </subcellularLocation>
</comment>
<dbReference type="Gene3D" id="3.30.479.30">
    <property type="entry name" value="Band 7 domain"/>
    <property type="match status" value="1"/>
</dbReference>
<dbReference type="EMBL" id="JASJOU010000012">
    <property type="protein sequence ID" value="MDJ1504525.1"/>
    <property type="molecule type" value="Genomic_DNA"/>
</dbReference>
<dbReference type="InterPro" id="IPR050710">
    <property type="entry name" value="Band7/mec-2_domain"/>
</dbReference>
<proteinExistence type="predicted"/>